<dbReference type="Pfam" id="PF01381">
    <property type="entry name" value="HTH_3"/>
    <property type="match status" value="1"/>
</dbReference>
<dbReference type="GeneID" id="97281311"/>
<feature type="domain" description="HTH cro/C1-type" evidence="2">
    <location>
        <begin position="14"/>
        <end position="68"/>
    </location>
</feature>
<evidence type="ECO:0000259" key="2">
    <source>
        <dbReference type="PROSITE" id="PS50943"/>
    </source>
</evidence>
<name>A0ABZ1KKQ9_STRAH</name>
<dbReference type="EMBL" id="CP108164">
    <property type="protein sequence ID" value="WTQ81145.1"/>
    <property type="molecule type" value="Genomic_DNA"/>
</dbReference>
<dbReference type="PANTHER" id="PTHR46797">
    <property type="entry name" value="HTH-TYPE TRANSCRIPTIONAL REGULATOR"/>
    <property type="match status" value="1"/>
</dbReference>
<dbReference type="InterPro" id="IPR001387">
    <property type="entry name" value="Cro/C1-type_HTH"/>
</dbReference>
<evidence type="ECO:0000256" key="1">
    <source>
        <dbReference type="ARBA" id="ARBA00023125"/>
    </source>
</evidence>
<reference evidence="3 4" key="1">
    <citation type="submission" date="2022-10" db="EMBL/GenBank/DDBJ databases">
        <title>The complete genomes of actinobacterial strains from the NBC collection.</title>
        <authorList>
            <person name="Joergensen T.S."/>
            <person name="Alvarez Arevalo M."/>
            <person name="Sterndorff E.B."/>
            <person name="Faurdal D."/>
            <person name="Vuksanovic O."/>
            <person name="Mourched A.-S."/>
            <person name="Charusanti P."/>
            <person name="Shaw S."/>
            <person name="Blin K."/>
            <person name="Weber T."/>
        </authorList>
    </citation>
    <scope>NUCLEOTIDE SEQUENCE [LARGE SCALE GENOMIC DNA]</scope>
    <source>
        <strain evidence="3 4">NBC_00156</strain>
    </source>
</reference>
<accession>A0ABZ1KKQ9</accession>
<dbReference type="InterPro" id="IPR050807">
    <property type="entry name" value="TransReg_Diox_bact_type"/>
</dbReference>
<evidence type="ECO:0000313" key="4">
    <source>
        <dbReference type="Proteomes" id="UP001622557"/>
    </source>
</evidence>
<dbReference type="PROSITE" id="PS50943">
    <property type="entry name" value="HTH_CROC1"/>
    <property type="match status" value="1"/>
</dbReference>
<sequence length="395" mass="43191">MSAIIEVPGPGANVAVQRKQRGWNQDRLAAGAGISKSLLGKIERGERPMTQGVAAALARALGMSLDELLGRTPVEADTESRLRSLNQAIRRFDLPREPEMTEADLRTGLAELVELRAKADLRAVLDALPELVSAATNHAHATGSPQTWAQVAEAYSTVYWLAARHRWMTLADLAVTKQKLAAQHADPVTLAIAARDEAGVHLNHGDFEDGLAVVERGLVQVEQSAPTGPDRSYALGILHLRGLTLAGRLKDRRTADQHIAKAWAVSEEFDRDVNRLGIHFGPQDTAVHVVATSGDLGRHDDAIDIMTGIERRRAEGRFWLPATRTSPLHMNIARSKLALGDRDGALEELEEAWSLAPQMANVHPTAQELLRVLTSLHKRSNPRLTKLAKRAKIQF</sequence>
<organism evidence="3 4">
    <name type="scientific">Streptomyces achromogenes</name>
    <dbReference type="NCBI Taxonomy" id="67255"/>
    <lineage>
        <taxon>Bacteria</taxon>
        <taxon>Bacillati</taxon>
        <taxon>Actinomycetota</taxon>
        <taxon>Actinomycetes</taxon>
        <taxon>Kitasatosporales</taxon>
        <taxon>Streptomycetaceae</taxon>
        <taxon>Streptomyces</taxon>
    </lineage>
</organism>
<keyword evidence="1" id="KW-0238">DNA-binding</keyword>
<dbReference type="Proteomes" id="UP001622557">
    <property type="component" value="Chromosome"/>
</dbReference>
<evidence type="ECO:0000313" key="3">
    <source>
        <dbReference type="EMBL" id="WTQ81145.1"/>
    </source>
</evidence>
<keyword evidence="4" id="KW-1185">Reference proteome</keyword>
<dbReference type="PANTHER" id="PTHR46797:SF1">
    <property type="entry name" value="METHYLPHOSPHONATE SYNTHASE"/>
    <property type="match status" value="1"/>
</dbReference>
<dbReference type="InterPro" id="IPR011990">
    <property type="entry name" value="TPR-like_helical_dom_sf"/>
</dbReference>
<dbReference type="CDD" id="cd00093">
    <property type="entry name" value="HTH_XRE"/>
    <property type="match status" value="1"/>
</dbReference>
<dbReference type="Gene3D" id="1.25.40.10">
    <property type="entry name" value="Tetratricopeptide repeat domain"/>
    <property type="match status" value="1"/>
</dbReference>
<proteinExistence type="predicted"/>
<dbReference type="RefSeq" id="WP_405447139.1">
    <property type="nucleotide sequence ID" value="NZ_CP108164.1"/>
</dbReference>
<dbReference type="InterPro" id="IPR010982">
    <property type="entry name" value="Lambda_DNA-bd_dom_sf"/>
</dbReference>
<dbReference type="SMART" id="SM00530">
    <property type="entry name" value="HTH_XRE"/>
    <property type="match status" value="1"/>
</dbReference>
<dbReference type="SUPFAM" id="SSF48452">
    <property type="entry name" value="TPR-like"/>
    <property type="match status" value="1"/>
</dbReference>
<gene>
    <name evidence="3" type="ORF">OG350_12775</name>
</gene>
<dbReference type="SUPFAM" id="SSF47413">
    <property type="entry name" value="lambda repressor-like DNA-binding domains"/>
    <property type="match status" value="1"/>
</dbReference>
<protein>
    <submittedName>
        <fullName evidence="3">Helix-turn-helix domain-containing protein</fullName>
    </submittedName>
</protein>
<dbReference type="Gene3D" id="1.10.260.40">
    <property type="entry name" value="lambda repressor-like DNA-binding domains"/>
    <property type="match status" value="1"/>
</dbReference>